<evidence type="ECO:0000256" key="3">
    <source>
        <dbReference type="ARBA" id="ARBA00023163"/>
    </source>
</evidence>
<gene>
    <name evidence="5" type="ORF">AAW00_07050</name>
</gene>
<dbReference type="Proteomes" id="UP000053464">
    <property type="component" value="Unassembled WGS sequence"/>
</dbReference>
<dbReference type="PANTHER" id="PTHR33204:SF18">
    <property type="entry name" value="TRANSCRIPTIONAL REGULATORY PROTEIN"/>
    <property type="match status" value="1"/>
</dbReference>
<accession>A0A0G9MTY0</accession>
<dbReference type="InterPro" id="IPR036390">
    <property type="entry name" value="WH_DNA-bd_sf"/>
</dbReference>
<sequence>MGIREPLRELGCGLPHALEVMGERWSFLILRAAFNGLVHFEEFSSELGIARNILSGRLANLVEHGVMERTPCEDDRRKVEYRLTEKGAALLPAMLALRQWGERYTDNVSPELVLVDKQDGLPIAPITMHAHDGREIGWDDLMWQRAGELADQRGG</sequence>
<dbReference type="STRING" id="1581420.AAW00_07050"/>
<feature type="domain" description="HTH hxlR-type" evidence="4">
    <location>
        <begin position="12"/>
        <end position="109"/>
    </location>
</feature>
<organism evidence="5 6">
    <name type="scientific">Aurantiacibacter luteus</name>
    <dbReference type="NCBI Taxonomy" id="1581420"/>
    <lineage>
        <taxon>Bacteria</taxon>
        <taxon>Pseudomonadati</taxon>
        <taxon>Pseudomonadota</taxon>
        <taxon>Alphaproteobacteria</taxon>
        <taxon>Sphingomonadales</taxon>
        <taxon>Erythrobacteraceae</taxon>
        <taxon>Aurantiacibacter</taxon>
    </lineage>
</organism>
<dbReference type="EMBL" id="LBHB01000002">
    <property type="protein sequence ID" value="KLE34049.1"/>
    <property type="molecule type" value="Genomic_DNA"/>
</dbReference>
<dbReference type="SUPFAM" id="SSF46785">
    <property type="entry name" value="Winged helix' DNA-binding domain"/>
    <property type="match status" value="1"/>
</dbReference>
<keyword evidence="2" id="KW-0238">DNA-binding</keyword>
<dbReference type="PROSITE" id="PS51118">
    <property type="entry name" value="HTH_HXLR"/>
    <property type="match status" value="1"/>
</dbReference>
<keyword evidence="3" id="KW-0804">Transcription</keyword>
<keyword evidence="1" id="KW-0805">Transcription regulation</keyword>
<dbReference type="PATRIC" id="fig|1581420.6.peg.1433"/>
<dbReference type="Pfam" id="PF01638">
    <property type="entry name" value="HxlR"/>
    <property type="match status" value="1"/>
</dbReference>
<dbReference type="AlphaFoldDB" id="A0A0G9MTY0"/>
<dbReference type="GO" id="GO:0003677">
    <property type="term" value="F:DNA binding"/>
    <property type="evidence" value="ECO:0007669"/>
    <property type="project" value="UniProtKB-KW"/>
</dbReference>
<evidence type="ECO:0000256" key="2">
    <source>
        <dbReference type="ARBA" id="ARBA00023125"/>
    </source>
</evidence>
<evidence type="ECO:0000313" key="5">
    <source>
        <dbReference type="EMBL" id="KLE34049.1"/>
    </source>
</evidence>
<proteinExistence type="predicted"/>
<comment type="caution">
    <text evidence="5">The sequence shown here is derived from an EMBL/GenBank/DDBJ whole genome shotgun (WGS) entry which is preliminary data.</text>
</comment>
<keyword evidence="6" id="KW-1185">Reference proteome</keyword>
<dbReference type="PANTHER" id="PTHR33204">
    <property type="entry name" value="TRANSCRIPTIONAL REGULATOR, MARR FAMILY"/>
    <property type="match status" value="1"/>
</dbReference>
<dbReference type="InterPro" id="IPR000835">
    <property type="entry name" value="HTH_MarR-typ"/>
</dbReference>
<dbReference type="GO" id="GO:0003700">
    <property type="term" value="F:DNA-binding transcription factor activity"/>
    <property type="evidence" value="ECO:0007669"/>
    <property type="project" value="InterPro"/>
</dbReference>
<reference evidence="5 6" key="1">
    <citation type="submission" date="2015-04" db="EMBL/GenBank/DDBJ databases">
        <title>The draft genome sequence of Erythrobacter luteus KA37.</title>
        <authorList>
            <person name="Zhuang L."/>
            <person name="Liu Y."/>
            <person name="Shao Z."/>
        </authorList>
    </citation>
    <scope>NUCLEOTIDE SEQUENCE [LARGE SCALE GENOMIC DNA]</scope>
    <source>
        <strain evidence="5 6">KA37</strain>
    </source>
</reference>
<evidence type="ECO:0000259" key="4">
    <source>
        <dbReference type="PROSITE" id="PS51118"/>
    </source>
</evidence>
<dbReference type="Gene3D" id="1.10.10.10">
    <property type="entry name" value="Winged helix-like DNA-binding domain superfamily/Winged helix DNA-binding domain"/>
    <property type="match status" value="1"/>
</dbReference>
<dbReference type="InterPro" id="IPR036388">
    <property type="entry name" value="WH-like_DNA-bd_sf"/>
</dbReference>
<name>A0A0G9MTY0_9SPHN</name>
<evidence type="ECO:0000313" key="6">
    <source>
        <dbReference type="Proteomes" id="UP000053464"/>
    </source>
</evidence>
<dbReference type="InterPro" id="IPR002577">
    <property type="entry name" value="HTH_HxlR"/>
</dbReference>
<evidence type="ECO:0000256" key="1">
    <source>
        <dbReference type="ARBA" id="ARBA00023015"/>
    </source>
</evidence>
<protein>
    <submittedName>
        <fullName evidence="5">Transcriptional regulator</fullName>
    </submittedName>
</protein>
<dbReference type="SMART" id="SM00347">
    <property type="entry name" value="HTH_MARR"/>
    <property type="match status" value="1"/>
</dbReference>